<name>A0A249MSM9_SPHXE</name>
<comment type="similarity">
    <text evidence="1 2">Belongs to the RNase T2 family.</text>
</comment>
<dbReference type="KEGG" id="shyd:CJD35_07805"/>
<feature type="signal peptide" evidence="3">
    <location>
        <begin position="1"/>
        <end position="19"/>
    </location>
</feature>
<organism evidence="4 5">
    <name type="scientific">Sphingobium xenophagum</name>
    <dbReference type="NCBI Taxonomy" id="121428"/>
    <lineage>
        <taxon>Bacteria</taxon>
        <taxon>Pseudomonadati</taxon>
        <taxon>Pseudomonadota</taxon>
        <taxon>Alphaproteobacteria</taxon>
        <taxon>Sphingomonadales</taxon>
        <taxon>Sphingomonadaceae</taxon>
        <taxon>Sphingobium</taxon>
    </lineage>
</organism>
<dbReference type="GO" id="GO:0003723">
    <property type="term" value="F:RNA binding"/>
    <property type="evidence" value="ECO:0007669"/>
    <property type="project" value="InterPro"/>
</dbReference>
<dbReference type="SUPFAM" id="SSF55895">
    <property type="entry name" value="Ribonuclease Rh-like"/>
    <property type="match status" value="1"/>
</dbReference>
<dbReference type="Gene3D" id="3.90.730.10">
    <property type="entry name" value="Ribonuclease T2-like"/>
    <property type="match status" value="1"/>
</dbReference>
<dbReference type="RefSeq" id="WP_017183882.1">
    <property type="nucleotide sequence ID" value="NZ_CP022745.1"/>
</dbReference>
<dbReference type="GO" id="GO:0006401">
    <property type="term" value="P:RNA catabolic process"/>
    <property type="evidence" value="ECO:0007669"/>
    <property type="project" value="TreeGrafter"/>
</dbReference>
<dbReference type="InterPro" id="IPR001568">
    <property type="entry name" value="RNase_T2-like"/>
</dbReference>
<evidence type="ECO:0000256" key="2">
    <source>
        <dbReference type="RuleBase" id="RU004328"/>
    </source>
</evidence>
<evidence type="ECO:0000313" key="5">
    <source>
        <dbReference type="Proteomes" id="UP000217141"/>
    </source>
</evidence>
<dbReference type="InterPro" id="IPR039378">
    <property type="entry name" value="RNase_T2_prok"/>
</dbReference>
<dbReference type="Proteomes" id="UP000217141">
    <property type="component" value="Chromosome I"/>
</dbReference>
<dbReference type="PANTHER" id="PTHR11240">
    <property type="entry name" value="RIBONUCLEASE T2"/>
    <property type="match status" value="1"/>
</dbReference>
<dbReference type="AlphaFoldDB" id="A0A249MSM9"/>
<evidence type="ECO:0000256" key="1">
    <source>
        <dbReference type="ARBA" id="ARBA00007469"/>
    </source>
</evidence>
<evidence type="ECO:0000256" key="3">
    <source>
        <dbReference type="SAM" id="SignalP"/>
    </source>
</evidence>
<dbReference type="InterPro" id="IPR033130">
    <property type="entry name" value="RNase_T2_His_AS_2"/>
</dbReference>
<dbReference type="CDD" id="cd01062">
    <property type="entry name" value="RNase_T2_prok"/>
    <property type="match status" value="1"/>
</dbReference>
<reference evidence="4 5" key="1">
    <citation type="submission" date="2017-08" db="EMBL/GenBank/DDBJ databases">
        <title>Whole Genome Sequence of Sphingobium hydrophobicum C1: Insights into Adaption to the Electronic-waste Contaminated Sediment.</title>
        <authorList>
            <person name="Song D."/>
            <person name="Chen X."/>
            <person name="Xu M."/>
        </authorList>
    </citation>
    <scope>NUCLEOTIDE SEQUENCE [LARGE SCALE GENOMIC DNA]</scope>
    <source>
        <strain evidence="4 5">C1</strain>
    </source>
</reference>
<dbReference type="PROSITE" id="PS00531">
    <property type="entry name" value="RNASE_T2_2"/>
    <property type="match status" value="1"/>
</dbReference>
<evidence type="ECO:0000313" key="4">
    <source>
        <dbReference type="EMBL" id="ASY44360.1"/>
    </source>
</evidence>
<sequence>MLKGLALVALIAMPGTALAQSAQCSPPAQIARPDLEGPTAKEPRRILPIGSYTLALSWSPQYCSTAKGGRSAIQCGGRNGRFGFTLHGLWPDGFGKEWPQYCRAANLVPRQVIRQNLCATPSVQLIQHEWAKHGTCMTTRPERYFNRSRALYQSIRYPDMGALARTKSLTVGQFAQAFARANRGLKPDMLRVTTTRGNWLSEVWLCMDRAMAFTRCPAHQGGAPVASRLRIAPL</sequence>
<dbReference type="PROSITE" id="PS00530">
    <property type="entry name" value="RNASE_T2_1"/>
    <property type="match status" value="1"/>
</dbReference>
<dbReference type="EMBL" id="CP022745">
    <property type="protein sequence ID" value="ASY44360.1"/>
    <property type="molecule type" value="Genomic_DNA"/>
</dbReference>
<accession>A0A249MSM9</accession>
<gene>
    <name evidence="4" type="ORF">CJD35_07805</name>
</gene>
<dbReference type="Pfam" id="PF00445">
    <property type="entry name" value="Ribonuclease_T2"/>
    <property type="match status" value="1"/>
</dbReference>
<dbReference type="InterPro" id="IPR018188">
    <property type="entry name" value="RNase_T2_His_AS_1"/>
</dbReference>
<feature type="chain" id="PRO_5012806442" evidence="3">
    <location>
        <begin position="20"/>
        <end position="234"/>
    </location>
</feature>
<dbReference type="GO" id="GO:0033897">
    <property type="term" value="F:ribonuclease T2 activity"/>
    <property type="evidence" value="ECO:0007669"/>
    <property type="project" value="InterPro"/>
</dbReference>
<dbReference type="InterPro" id="IPR036430">
    <property type="entry name" value="RNase_T2-like_sf"/>
</dbReference>
<proteinExistence type="inferred from homology"/>
<dbReference type="PANTHER" id="PTHR11240:SF22">
    <property type="entry name" value="RIBONUCLEASE T2"/>
    <property type="match status" value="1"/>
</dbReference>
<protein>
    <submittedName>
        <fullName evidence="4">Ribonuclease T</fullName>
    </submittedName>
</protein>
<keyword evidence="3" id="KW-0732">Signal</keyword>